<evidence type="ECO:0000256" key="9">
    <source>
        <dbReference type="SAM" id="MobiDB-lite"/>
    </source>
</evidence>
<name>A0ABQ9JLK5_9CUCU</name>
<keyword evidence="5" id="KW-0963">Cytoplasm</keyword>
<dbReference type="Proteomes" id="UP001162164">
    <property type="component" value="Unassembled WGS sequence"/>
</dbReference>
<evidence type="ECO:0000256" key="3">
    <source>
        <dbReference type="ARBA" id="ARBA00007895"/>
    </source>
</evidence>
<accession>A0ABQ9JLK5</accession>
<keyword evidence="4" id="KW-0813">Transport</keyword>
<evidence type="ECO:0000313" key="12">
    <source>
        <dbReference type="EMBL" id="KAJ8978504.1"/>
    </source>
</evidence>
<dbReference type="PANTHER" id="PTHR46009">
    <property type="entry name" value="VACUOLAR PROTEIN SORTING-ASSOCIATED PROTEIN VTA1 HOMOLOG"/>
    <property type="match status" value="1"/>
</dbReference>
<reference evidence="12" key="1">
    <citation type="journal article" date="2023" name="Insect Mol. Biol.">
        <title>Genome sequencing provides insights into the evolution of gene families encoding plant cell wall-degrading enzymes in longhorned beetles.</title>
        <authorList>
            <person name="Shin N.R."/>
            <person name="Okamura Y."/>
            <person name="Kirsch R."/>
            <person name="Pauchet Y."/>
        </authorList>
    </citation>
    <scope>NUCLEOTIDE SEQUENCE</scope>
    <source>
        <strain evidence="12">MMC_N1</strain>
    </source>
</reference>
<proteinExistence type="inferred from homology"/>
<evidence type="ECO:0008006" key="14">
    <source>
        <dbReference type="Google" id="ProtNLM"/>
    </source>
</evidence>
<evidence type="ECO:0000259" key="11">
    <source>
        <dbReference type="Pfam" id="PF18097"/>
    </source>
</evidence>
<keyword evidence="6" id="KW-0967">Endosome</keyword>
<dbReference type="Gene3D" id="1.25.40.270">
    <property type="entry name" value="Vacuolar protein sorting-associated protein vta1"/>
    <property type="match status" value="1"/>
</dbReference>
<feature type="region of interest" description="Disordered" evidence="9">
    <location>
        <begin position="158"/>
        <end position="178"/>
    </location>
</feature>
<dbReference type="InterPro" id="IPR039431">
    <property type="entry name" value="Vta1/CALS_N"/>
</dbReference>
<evidence type="ECO:0000256" key="8">
    <source>
        <dbReference type="ARBA" id="ARBA00023136"/>
    </source>
</evidence>
<dbReference type="EMBL" id="JAPWTJ010000429">
    <property type="protein sequence ID" value="KAJ8978504.1"/>
    <property type="molecule type" value="Genomic_DNA"/>
</dbReference>
<evidence type="ECO:0000256" key="7">
    <source>
        <dbReference type="ARBA" id="ARBA00022927"/>
    </source>
</evidence>
<evidence type="ECO:0000256" key="5">
    <source>
        <dbReference type="ARBA" id="ARBA00022490"/>
    </source>
</evidence>
<dbReference type="InterPro" id="IPR023175">
    <property type="entry name" value="Vta1/CALS_N_sf"/>
</dbReference>
<comment type="caution">
    <text evidence="12">The sequence shown here is derived from an EMBL/GenBank/DDBJ whole genome shotgun (WGS) entry which is preliminary data.</text>
</comment>
<gene>
    <name evidence="12" type="ORF">NQ317_002407</name>
</gene>
<evidence type="ECO:0000259" key="10">
    <source>
        <dbReference type="Pfam" id="PF04652"/>
    </source>
</evidence>
<dbReference type="Gene3D" id="1.20.5.420">
    <property type="entry name" value="Immunoglobulin FC, subunit C"/>
    <property type="match status" value="1"/>
</dbReference>
<dbReference type="InterPro" id="IPR041212">
    <property type="entry name" value="Vta1_C"/>
</dbReference>
<keyword evidence="7" id="KW-0653">Protein transport</keyword>
<evidence type="ECO:0000256" key="6">
    <source>
        <dbReference type="ARBA" id="ARBA00022753"/>
    </source>
</evidence>
<dbReference type="Pfam" id="PF18097">
    <property type="entry name" value="Vta1_C"/>
    <property type="match status" value="1"/>
</dbReference>
<protein>
    <recommendedName>
        <fullName evidence="14">Vacuolar protein sorting-associated protein VTA1 homolog</fullName>
    </recommendedName>
</protein>
<keyword evidence="13" id="KW-1185">Reference proteome</keyword>
<evidence type="ECO:0000256" key="2">
    <source>
        <dbReference type="ARBA" id="ARBA00004496"/>
    </source>
</evidence>
<organism evidence="12 13">
    <name type="scientific">Molorchus minor</name>
    <dbReference type="NCBI Taxonomy" id="1323400"/>
    <lineage>
        <taxon>Eukaryota</taxon>
        <taxon>Metazoa</taxon>
        <taxon>Ecdysozoa</taxon>
        <taxon>Arthropoda</taxon>
        <taxon>Hexapoda</taxon>
        <taxon>Insecta</taxon>
        <taxon>Pterygota</taxon>
        <taxon>Neoptera</taxon>
        <taxon>Endopterygota</taxon>
        <taxon>Coleoptera</taxon>
        <taxon>Polyphaga</taxon>
        <taxon>Cucujiformia</taxon>
        <taxon>Chrysomeloidea</taxon>
        <taxon>Cerambycidae</taxon>
        <taxon>Lamiinae</taxon>
        <taxon>Monochamini</taxon>
        <taxon>Molorchus</taxon>
    </lineage>
</organism>
<comment type="subcellular location">
    <subcellularLocation>
        <location evidence="2">Cytoplasm</location>
    </subcellularLocation>
    <subcellularLocation>
        <location evidence="1">Endosome membrane</location>
        <topology evidence="1">Peripheral membrane protein</topology>
    </subcellularLocation>
</comment>
<evidence type="ECO:0000313" key="13">
    <source>
        <dbReference type="Proteomes" id="UP001162164"/>
    </source>
</evidence>
<dbReference type="PANTHER" id="PTHR46009:SF1">
    <property type="entry name" value="VACUOLAR PROTEIN SORTING-ASSOCIATED PROTEIN VTA1 HOMOLOG"/>
    <property type="match status" value="1"/>
</dbReference>
<feature type="compositionally biased region" description="Pro residues" evidence="9">
    <location>
        <begin position="162"/>
        <end position="171"/>
    </location>
</feature>
<dbReference type="InterPro" id="IPR044538">
    <property type="entry name" value="Vta1-like"/>
</dbReference>
<feature type="domain" description="Vta1 C-terminal" evidence="11">
    <location>
        <begin position="269"/>
        <end position="306"/>
    </location>
</feature>
<feature type="domain" description="Vta1/callose synthase N-terminal" evidence="10">
    <location>
        <begin position="14"/>
        <end position="156"/>
    </location>
</feature>
<sequence length="311" mass="34070">MVVFPPVPPEVKPLAHLLKLAEDHDERNIVVAYWARMSACLLALRLVPGKKSPATAELIRKLLDWLEKTKQANQDNEGITSETTAQALIEEYALSLFEHGDQQDKAEIFNKNTVKTFYTTGMLMDVLDQFGPLADDLKEKRKYAKWKAAYIHNCLKAGEIPLPGPPRPPNDPGTGNQEELASYQRYTGPIPFGTEGLNKLPTTTPDENIGLNLPKPDDNFSHAPASSPITPPVAPQQPAPFSPPPTIASGPPATILLPAPAGGQESLTPEQIQKAQKYCKFATSALNYDDVKSAIENLHKALNLLQLGREE</sequence>
<evidence type="ECO:0000256" key="1">
    <source>
        <dbReference type="ARBA" id="ARBA00004481"/>
    </source>
</evidence>
<evidence type="ECO:0000256" key="4">
    <source>
        <dbReference type="ARBA" id="ARBA00022448"/>
    </source>
</evidence>
<feature type="region of interest" description="Disordered" evidence="9">
    <location>
        <begin position="201"/>
        <end position="269"/>
    </location>
</feature>
<feature type="compositionally biased region" description="Pro residues" evidence="9">
    <location>
        <begin position="229"/>
        <end position="246"/>
    </location>
</feature>
<comment type="similarity">
    <text evidence="3">Belongs to the VTA1 family.</text>
</comment>
<keyword evidence="8" id="KW-0472">Membrane</keyword>
<dbReference type="Pfam" id="PF04652">
    <property type="entry name" value="Vta1"/>
    <property type="match status" value="1"/>
</dbReference>